<dbReference type="SMART" id="SM00342">
    <property type="entry name" value="HTH_ARAC"/>
    <property type="match status" value="1"/>
</dbReference>
<name>A0A4Q1JKF6_9BACT</name>
<keyword evidence="5" id="KW-0812">Transmembrane</keyword>
<keyword evidence="8" id="KW-1185">Reference proteome</keyword>
<evidence type="ECO:0000256" key="1">
    <source>
        <dbReference type="ARBA" id="ARBA00023015"/>
    </source>
</evidence>
<feature type="domain" description="HTH araC/xylS-type" evidence="6">
    <location>
        <begin position="7"/>
        <end position="106"/>
    </location>
</feature>
<dbReference type="EMBL" id="SAXA01000010">
    <property type="protein sequence ID" value="RXQ92238.1"/>
    <property type="molecule type" value="Genomic_DNA"/>
</dbReference>
<keyword evidence="1" id="KW-0805">Transcription regulation</keyword>
<reference evidence="7 8" key="1">
    <citation type="submission" date="2019-01" db="EMBL/GenBank/DDBJ databases">
        <title>Ancylomarina salipaludis sp. nov., isolated from a salt marsh.</title>
        <authorList>
            <person name="Yoon J.-H."/>
        </authorList>
    </citation>
    <scope>NUCLEOTIDE SEQUENCE [LARGE SCALE GENOMIC DNA]</scope>
    <source>
        <strain evidence="7 8">SHSM-M15</strain>
    </source>
</reference>
<dbReference type="PANTHER" id="PTHR43280:SF2">
    <property type="entry name" value="HTH-TYPE TRANSCRIPTIONAL REGULATOR EXSA"/>
    <property type="match status" value="1"/>
</dbReference>
<evidence type="ECO:0000313" key="7">
    <source>
        <dbReference type="EMBL" id="RXQ92238.1"/>
    </source>
</evidence>
<protein>
    <submittedName>
        <fullName evidence="7">Helix-turn-helix domain-containing protein</fullName>
    </submittedName>
</protein>
<dbReference type="PANTHER" id="PTHR43280">
    <property type="entry name" value="ARAC-FAMILY TRANSCRIPTIONAL REGULATOR"/>
    <property type="match status" value="1"/>
</dbReference>
<dbReference type="Pfam" id="PF13181">
    <property type="entry name" value="TPR_8"/>
    <property type="match status" value="1"/>
</dbReference>
<proteinExistence type="predicted"/>
<feature type="repeat" description="TPR" evidence="4">
    <location>
        <begin position="456"/>
        <end position="489"/>
    </location>
</feature>
<dbReference type="GO" id="GO:0043565">
    <property type="term" value="F:sequence-specific DNA binding"/>
    <property type="evidence" value="ECO:0007669"/>
    <property type="project" value="InterPro"/>
</dbReference>
<dbReference type="Pfam" id="PF12833">
    <property type="entry name" value="HTH_18"/>
    <property type="match status" value="1"/>
</dbReference>
<keyword evidence="4" id="KW-0802">TPR repeat</keyword>
<dbReference type="Gene3D" id="1.25.40.10">
    <property type="entry name" value="Tetratricopeptide repeat domain"/>
    <property type="match status" value="2"/>
</dbReference>
<dbReference type="GO" id="GO:0003700">
    <property type="term" value="F:DNA-binding transcription factor activity"/>
    <property type="evidence" value="ECO:0007669"/>
    <property type="project" value="InterPro"/>
</dbReference>
<dbReference type="InterPro" id="IPR009057">
    <property type="entry name" value="Homeodomain-like_sf"/>
</dbReference>
<dbReference type="Proteomes" id="UP000289703">
    <property type="component" value="Unassembled WGS sequence"/>
</dbReference>
<dbReference type="RefSeq" id="WP_129254894.1">
    <property type="nucleotide sequence ID" value="NZ_SAXA01000010.1"/>
</dbReference>
<evidence type="ECO:0000256" key="2">
    <source>
        <dbReference type="ARBA" id="ARBA00023125"/>
    </source>
</evidence>
<keyword evidence="2" id="KW-0238">DNA-binding</keyword>
<dbReference type="SMART" id="SM00028">
    <property type="entry name" value="TPR"/>
    <property type="match status" value="4"/>
</dbReference>
<dbReference type="PROSITE" id="PS50005">
    <property type="entry name" value="TPR"/>
    <property type="match status" value="1"/>
</dbReference>
<evidence type="ECO:0000256" key="5">
    <source>
        <dbReference type="SAM" id="Phobius"/>
    </source>
</evidence>
<evidence type="ECO:0000256" key="4">
    <source>
        <dbReference type="PROSITE-ProRule" id="PRU00339"/>
    </source>
</evidence>
<dbReference type="Gene3D" id="1.10.10.60">
    <property type="entry name" value="Homeodomain-like"/>
    <property type="match status" value="1"/>
</dbReference>
<evidence type="ECO:0000313" key="8">
    <source>
        <dbReference type="Proteomes" id="UP000289703"/>
    </source>
</evidence>
<keyword evidence="5" id="KW-0472">Membrane</keyword>
<feature type="transmembrane region" description="Helical" evidence="5">
    <location>
        <begin position="126"/>
        <end position="149"/>
    </location>
</feature>
<comment type="caution">
    <text evidence="7">The sequence shown here is derived from an EMBL/GenBank/DDBJ whole genome shotgun (WGS) entry which is preliminary data.</text>
</comment>
<dbReference type="PROSITE" id="PS01124">
    <property type="entry name" value="HTH_ARAC_FAMILY_2"/>
    <property type="match status" value="1"/>
</dbReference>
<accession>A0A4Q1JKF6</accession>
<sequence length="618" mass="70652">MYESFINKVEEIILKNLNDEHFGVSQLASEIGLSRSQLLRKIKSTTGKSTNQLLREIRLKEAAKLIQEGHYTASEISFQVGFNSPSYFNKCFHQFYKLTPGEFKDKQVEIPKEIFRLNHHKSNFPIYSLKLTVTIVSLVAIILIIIVYGNDIIPGAQSNNQSPSIAVLPFLNLSENKTRDYLADGITEAITLELSRRKALRVISRTSAMRYKGEKELSSNIAKQLGVNLLLEGSLIYSKDSLRVVVQLIAPSPTEQHIWSSSYDRKFDDILQLVTQISNEMAHEINLAIFPDKSSDQHKKIKPHAYDLYLRGRYLLQQNNTGSVLRSIQYLEESIKLDSSFAPAYASLAEAYIAHNKLIRDKKEKITHREKCRIAINKALELDQSSALNFITKGNIARKLDWDWENMKKMAERGLKLNPNNSRGHLLLSDYFLINGELKKALKEALLAQQLDPLNPRTGCLLAERYCISGRYEKSIAEYKKVIELFPNDGFAWDGLGYVQFISGQKEKAMKSWLKLQFIMGNDSIAQQFNTLSCEQSLRYWLKKATSQSPQYCSNPTVIAQVHMFLNEDSEAMDYLEMAYKNKNEDLPLVLLKPHFKPLYKQARFMALAHKLGVHIPS</sequence>
<evidence type="ECO:0000256" key="3">
    <source>
        <dbReference type="ARBA" id="ARBA00023163"/>
    </source>
</evidence>
<dbReference type="InterPro" id="IPR011990">
    <property type="entry name" value="TPR-like_helical_dom_sf"/>
</dbReference>
<dbReference type="Gene3D" id="3.40.50.10070">
    <property type="entry name" value="TolB, N-terminal domain"/>
    <property type="match status" value="1"/>
</dbReference>
<organism evidence="7 8">
    <name type="scientific">Ancylomarina salipaludis</name>
    <dbReference type="NCBI Taxonomy" id="2501299"/>
    <lineage>
        <taxon>Bacteria</taxon>
        <taxon>Pseudomonadati</taxon>
        <taxon>Bacteroidota</taxon>
        <taxon>Bacteroidia</taxon>
        <taxon>Marinilabiliales</taxon>
        <taxon>Marinifilaceae</taxon>
        <taxon>Ancylomarina</taxon>
    </lineage>
</organism>
<gene>
    <name evidence="7" type="ORF">EO244_11860</name>
</gene>
<dbReference type="AlphaFoldDB" id="A0A4Q1JKF6"/>
<dbReference type="InterPro" id="IPR018060">
    <property type="entry name" value="HTH_AraC"/>
</dbReference>
<dbReference type="OrthoDB" id="9779074at2"/>
<evidence type="ECO:0000259" key="6">
    <source>
        <dbReference type="PROSITE" id="PS01124"/>
    </source>
</evidence>
<keyword evidence="5" id="KW-1133">Transmembrane helix</keyword>
<dbReference type="SUPFAM" id="SSF48452">
    <property type="entry name" value="TPR-like"/>
    <property type="match status" value="2"/>
</dbReference>
<dbReference type="SUPFAM" id="SSF46689">
    <property type="entry name" value="Homeodomain-like"/>
    <property type="match status" value="1"/>
</dbReference>
<keyword evidence="3" id="KW-0804">Transcription</keyword>
<dbReference type="InterPro" id="IPR019734">
    <property type="entry name" value="TPR_rpt"/>
</dbReference>